<organism evidence="9 10">
    <name type="scientific">Symbiochloris irregularis</name>
    <dbReference type="NCBI Taxonomy" id="706552"/>
    <lineage>
        <taxon>Eukaryota</taxon>
        <taxon>Viridiplantae</taxon>
        <taxon>Chlorophyta</taxon>
        <taxon>core chlorophytes</taxon>
        <taxon>Trebouxiophyceae</taxon>
        <taxon>Trebouxiales</taxon>
        <taxon>Trebouxiaceae</taxon>
        <taxon>Symbiochloris</taxon>
    </lineage>
</organism>
<name>A0AAW1NXK8_9CHLO</name>
<evidence type="ECO:0000256" key="4">
    <source>
        <dbReference type="ARBA" id="ARBA00022771"/>
    </source>
</evidence>
<evidence type="ECO:0000259" key="8">
    <source>
        <dbReference type="PROSITE" id="PS51873"/>
    </source>
</evidence>
<gene>
    <name evidence="9" type="ORF">WJX73_003764</name>
</gene>
<evidence type="ECO:0000256" key="5">
    <source>
        <dbReference type="ARBA" id="ARBA00022786"/>
    </source>
</evidence>
<reference evidence="9 10" key="1">
    <citation type="journal article" date="2024" name="Nat. Commun.">
        <title>Phylogenomics reveals the evolutionary origins of lichenization in chlorophyte algae.</title>
        <authorList>
            <person name="Puginier C."/>
            <person name="Libourel C."/>
            <person name="Otte J."/>
            <person name="Skaloud P."/>
            <person name="Haon M."/>
            <person name="Grisel S."/>
            <person name="Petersen M."/>
            <person name="Berrin J.G."/>
            <person name="Delaux P.M."/>
            <person name="Dal Grande F."/>
            <person name="Keller J."/>
        </authorList>
    </citation>
    <scope>NUCLEOTIDE SEQUENCE [LARGE SCALE GENOMIC DNA]</scope>
    <source>
        <strain evidence="9 10">SAG 2036</strain>
    </source>
</reference>
<keyword evidence="5" id="KW-0833">Ubl conjugation pathway</keyword>
<keyword evidence="6" id="KW-0862">Zinc</keyword>
<accession>A0AAW1NXK8</accession>
<protein>
    <recommendedName>
        <fullName evidence="8">RING-type domain-containing protein</fullName>
    </recommendedName>
</protein>
<dbReference type="SUPFAM" id="SSF57850">
    <property type="entry name" value="RING/U-box"/>
    <property type="match status" value="1"/>
</dbReference>
<dbReference type="Proteomes" id="UP001465755">
    <property type="component" value="Unassembled WGS sequence"/>
</dbReference>
<dbReference type="Gene3D" id="1.20.120.1750">
    <property type="match status" value="1"/>
</dbReference>
<feature type="compositionally biased region" description="Low complexity" evidence="7">
    <location>
        <begin position="133"/>
        <end position="142"/>
    </location>
</feature>
<dbReference type="PROSITE" id="PS51873">
    <property type="entry name" value="TRIAD"/>
    <property type="match status" value="1"/>
</dbReference>
<dbReference type="InterPro" id="IPR044066">
    <property type="entry name" value="TRIAD_supradom"/>
</dbReference>
<feature type="region of interest" description="Disordered" evidence="7">
    <location>
        <begin position="126"/>
        <end position="152"/>
    </location>
</feature>
<feature type="domain" description="RING-type" evidence="8">
    <location>
        <begin position="1"/>
        <end position="119"/>
    </location>
</feature>
<comment type="caution">
    <text evidence="9">The sequence shown here is derived from an EMBL/GenBank/DDBJ whole genome shotgun (WGS) entry which is preliminary data.</text>
</comment>
<dbReference type="EMBL" id="JALJOQ010000076">
    <property type="protein sequence ID" value="KAK9801385.1"/>
    <property type="molecule type" value="Genomic_DNA"/>
</dbReference>
<evidence type="ECO:0000313" key="10">
    <source>
        <dbReference type="Proteomes" id="UP001465755"/>
    </source>
</evidence>
<proteinExistence type="predicted"/>
<dbReference type="GO" id="GO:0008270">
    <property type="term" value="F:zinc ion binding"/>
    <property type="evidence" value="ECO:0007669"/>
    <property type="project" value="UniProtKB-KW"/>
</dbReference>
<dbReference type="GO" id="GO:0016740">
    <property type="term" value="F:transferase activity"/>
    <property type="evidence" value="ECO:0007669"/>
    <property type="project" value="UniProtKB-KW"/>
</dbReference>
<keyword evidence="1" id="KW-0808">Transferase</keyword>
<keyword evidence="10" id="KW-1185">Reference proteome</keyword>
<dbReference type="AlphaFoldDB" id="A0AAW1NXK8"/>
<evidence type="ECO:0000256" key="1">
    <source>
        <dbReference type="ARBA" id="ARBA00022679"/>
    </source>
</evidence>
<sequence>MADCLACQEQPVVPLGCRCREGLCRSCHARHVAAKLEEGFAILQCLECRQPIQAEAGDAELAVLAQERGWKQCPHCHALCERTKGCKHIRCRCGLCFCYNCLAPKAARSEHKCSCNMTKQRSAEARKRREAKAAASAEAARQPARKRPRTAKQVLPAELARIKEAWNVSGAKAAGVSLDTAVHGFLGMVNAFADQNALQLGAEELVAAACRSPDLQLQQNDRLLGALLQVAARAGRIGCIELATTSQLVFFRTGFRPEGLDGELVTCRGRGRVF</sequence>
<keyword evidence="2" id="KW-0479">Metal-binding</keyword>
<keyword evidence="4" id="KW-0863">Zinc-finger</keyword>
<evidence type="ECO:0000313" key="9">
    <source>
        <dbReference type="EMBL" id="KAK9801385.1"/>
    </source>
</evidence>
<evidence type="ECO:0000256" key="3">
    <source>
        <dbReference type="ARBA" id="ARBA00022737"/>
    </source>
</evidence>
<keyword evidence="3" id="KW-0677">Repeat</keyword>
<evidence type="ECO:0000256" key="2">
    <source>
        <dbReference type="ARBA" id="ARBA00022723"/>
    </source>
</evidence>
<evidence type="ECO:0000256" key="7">
    <source>
        <dbReference type="SAM" id="MobiDB-lite"/>
    </source>
</evidence>
<evidence type="ECO:0000256" key="6">
    <source>
        <dbReference type="ARBA" id="ARBA00022833"/>
    </source>
</evidence>
<dbReference type="CDD" id="cd22584">
    <property type="entry name" value="Rcat_RBR_unk"/>
    <property type="match status" value="1"/>
</dbReference>